<evidence type="ECO:0000256" key="1">
    <source>
        <dbReference type="PROSITE-ProRule" id="PRU00339"/>
    </source>
</evidence>
<evidence type="ECO:0000313" key="5">
    <source>
        <dbReference type="Proteomes" id="UP000585226"/>
    </source>
</evidence>
<feature type="domain" description="SMEK" evidence="3">
    <location>
        <begin position="10"/>
        <end position="145"/>
    </location>
</feature>
<organism evidence="4 5">
    <name type="scientific">Pseudomonas reactans</name>
    <dbReference type="NCBI Taxonomy" id="117680"/>
    <lineage>
        <taxon>Bacteria</taxon>
        <taxon>Pseudomonadati</taxon>
        <taxon>Pseudomonadota</taxon>
        <taxon>Gammaproteobacteria</taxon>
        <taxon>Pseudomonadales</taxon>
        <taxon>Pseudomonadaceae</taxon>
        <taxon>Pseudomonas</taxon>
    </lineage>
</organism>
<dbReference type="InterPro" id="IPR019734">
    <property type="entry name" value="TPR_rpt"/>
</dbReference>
<dbReference type="SMART" id="SM00028">
    <property type="entry name" value="TPR"/>
    <property type="match status" value="3"/>
</dbReference>
<keyword evidence="1" id="KW-0802">TPR repeat</keyword>
<accession>A0A7Y8KIT2</accession>
<protein>
    <submittedName>
        <fullName evidence="4">SMEK domain-containing protein</fullName>
    </submittedName>
</protein>
<dbReference type="Pfam" id="PF13181">
    <property type="entry name" value="TPR_8"/>
    <property type="match status" value="2"/>
</dbReference>
<gene>
    <name evidence="4" type="ORF">HX893_20255</name>
</gene>
<dbReference type="RefSeq" id="WP_177112169.1">
    <property type="nucleotide sequence ID" value="NZ_JACASD010000050.1"/>
</dbReference>
<dbReference type="Gene3D" id="1.25.40.10">
    <property type="entry name" value="Tetratricopeptide repeat domain"/>
    <property type="match status" value="1"/>
</dbReference>
<evidence type="ECO:0000259" key="3">
    <source>
        <dbReference type="Pfam" id="PF21941"/>
    </source>
</evidence>
<dbReference type="InterPro" id="IPR011990">
    <property type="entry name" value="TPR-like_helical_dom_sf"/>
</dbReference>
<dbReference type="Pfam" id="PF21941">
    <property type="entry name" value="SMEK_N"/>
    <property type="match status" value="1"/>
</dbReference>
<dbReference type="AlphaFoldDB" id="A0A7Y8KIT2"/>
<reference evidence="4 5" key="1">
    <citation type="submission" date="2020-04" db="EMBL/GenBank/DDBJ databases">
        <title>Molecular characterization of pseudomonads from Agaricus bisporus reveal novel blotch 2 pathogens in Western Europe.</title>
        <authorList>
            <person name="Taparia T."/>
            <person name="Krijger M."/>
            <person name="Haynes E."/>
            <person name="Elpinstone J.G."/>
            <person name="Noble R."/>
            <person name="Van Der Wolf J."/>
        </authorList>
    </citation>
    <scope>NUCLEOTIDE SEQUENCE [LARGE SCALE GENOMIC DNA]</scope>
    <source>
        <strain evidence="4 5">P8021</strain>
    </source>
</reference>
<keyword evidence="2" id="KW-0175">Coiled coil</keyword>
<feature type="repeat" description="TPR" evidence="1">
    <location>
        <begin position="313"/>
        <end position="346"/>
    </location>
</feature>
<evidence type="ECO:0000313" key="4">
    <source>
        <dbReference type="EMBL" id="NWE90463.1"/>
    </source>
</evidence>
<comment type="caution">
    <text evidence="4">The sequence shown here is derived from an EMBL/GenBank/DDBJ whole genome shotgun (WGS) entry which is preliminary data.</text>
</comment>
<dbReference type="PROSITE" id="PS50005">
    <property type="entry name" value="TPR"/>
    <property type="match status" value="1"/>
</dbReference>
<feature type="coiled-coil region" evidence="2">
    <location>
        <begin position="216"/>
        <end position="243"/>
    </location>
</feature>
<dbReference type="NCBIfam" id="NF033859">
    <property type="entry name" value="SMEK_N"/>
    <property type="match status" value="1"/>
</dbReference>
<dbReference type="EMBL" id="JACASD010000050">
    <property type="protein sequence ID" value="NWE90463.1"/>
    <property type="molecule type" value="Genomic_DNA"/>
</dbReference>
<dbReference type="SUPFAM" id="SSF48452">
    <property type="entry name" value="TPR-like"/>
    <property type="match status" value="1"/>
</dbReference>
<proteinExistence type="predicted"/>
<dbReference type="InterPro" id="IPR047740">
    <property type="entry name" value="SMEK_dom"/>
</dbReference>
<dbReference type="Proteomes" id="UP000585226">
    <property type="component" value="Unassembled WGS sequence"/>
</dbReference>
<name>A0A7Y8KIT2_9PSED</name>
<sequence length="409" mass="46190">MLERKALLDEIATYFAVLKFFIETNTASGFVDTNIVSEDFVASILNVSHKWNLANTNHTTTNAKSIDLLDESNRIGVQVSSRVDSKKINSTINGLIENEHRTKIGELFFFSLKQKQTRYKVDAECPGIKFTTKNVLDFNQVIRKTKALSTGVDDLRQMRDVVIKNFSEIPRRIIEKATAISNWLSHFDDSIVDKKLEELLGRSFQTGETLKAQVILLIEKNELNQAKELLDSLANTSRKMAAQDFIDIANLYTLLGSDQADIYYSHAASLDPESVKEANLYAIGLMLRGRLPEAEKVFKACLEKEDITLKEREAVLGNLGFLYKNNGRFSKSIDSFEKALVISESIDHKIGRIKHLNGLGSCYLNLENLELSDQYFSQAKSLLDDTLKTSKDDSEKKELRSIKSNLLTN</sequence>
<evidence type="ECO:0000256" key="2">
    <source>
        <dbReference type="SAM" id="Coils"/>
    </source>
</evidence>